<dbReference type="InterPro" id="IPR010656">
    <property type="entry name" value="DctM"/>
</dbReference>
<feature type="transmembrane region" description="Helical" evidence="7">
    <location>
        <begin position="48"/>
        <end position="67"/>
    </location>
</feature>
<evidence type="ECO:0000259" key="8">
    <source>
        <dbReference type="Pfam" id="PF06808"/>
    </source>
</evidence>
<comment type="subcellular location">
    <subcellularLocation>
        <location evidence="1">Cell inner membrane</location>
        <topology evidence="1">Multi-pass membrane protein</topology>
    </subcellularLocation>
</comment>
<feature type="transmembrane region" description="Helical" evidence="7">
    <location>
        <begin position="243"/>
        <end position="262"/>
    </location>
</feature>
<feature type="domain" description="TRAP C4-dicarboxylate transport system permease DctM subunit" evidence="8">
    <location>
        <begin position="10"/>
        <end position="419"/>
    </location>
</feature>
<evidence type="ECO:0000256" key="1">
    <source>
        <dbReference type="ARBA" id="ARBA00004429"/>
    </source>
</evidence>
<feature type="transmembrane region" description="Helical" evidence="7">
    <location>
        <begin position="360"/>
        <end position="383"/>
    </location>
</feature>
<evidence type="ECO:0000313" key="10">
    <source>
        <dbReference type="Proteomes" id="UP001597301"/>
    </source>
</evidence>
<evidence type="ECO:0000256" key="5">
    <source>
        <dbReference type="ARBA" id="ARBA00022989"/>
    </source>
</evidence>
<feature type="transmembrane region" description="Helical" evidence="7">
    <location>
        <begin position="395"/>
        <end position="416"/>
    </location>
</feature>
<protein>
    <submittedName>
        <fullName evidence="9">TRAP transporter large permease</fullName>
    </submittedName>
</protein>
<keyword evidence="6 7" id="KW-0472">Membrane</keyword>
<keyword evidence="3" id="KW-0997">Cell inner membrane</keyword>
<dbReference type="InterPro" id="IPR004681">
    <property type="entry name" value="TRAP_DctM"/>
</dbReference>
<feature type="transmembrane region" description="Helical" evidence="7">
    <location>
        <begin position="215"/>
        <end position="237"/>
    </location>
</feature>
<feature type="transmembrane region" description="Helical" evidence="7">
    <location>
        <begin position="274"/>
        <end position="298"/>
    </location>
</feature>
<sequence>MDPIIILIFAGIFLFLILGVPIGFAIGLSIMAAMFFDSSLGGTFLIQKLIGSLDLFPLLAVPFFIMAGEIMQKGSMATRLLEVSRALVGHVTGGMAQVSVLTSLFYGALSGSSPATVAAVGGIMIPSMVKEKYGKPFATAVCTAAGCLGVLIPPSVPLIIYGVATGVSVGDLFIAGIIPGLVIALCLMIVSYVISKRKGYSGKDKRSSFKELMQAVYHAKFALLVPIIVLGGIYGGITTPTEAAVIATVYALIIEGFIHRELTFTKLYDVLKGTVLTSASIFIVVATATALGDILTVYNVPDQMVNLLTGLTENPIILLLLINVFLLIIGTFMDALASILILGPLLLPVVTHIGMDPVHFGIMLIVNLSLGFLTPPVGVNLFVGSGIAKISLERLSIAVVPFLLISIVALMFITFIPEISLFLLK</sequence>
<name>A0ABW4KKR5_9BACI</name>
<evidence type="ECO:0000256" key="4">
    <source>
        <dbReference type="ARBA" id="ARBA00022692"/>
    </source>
</evidence>
<gene>
    <name evidence="9" type="ORF">ACFSCZ_14430</name>
</gene>
<feature type="transmembrane region" description="Helical" evidence="7">
    <location>
        <begin position="6"/>
        <end position="36"/>
    </location>
</feature>
<dbReference type="EMBL" id="JBHUEO010000049">
    <property type="protein sequence ID" value="MFD1707919.1"/>
    <property type="molecule type" value="Genomic_DNA"/>
</dbReference>
<keyword evidence="10" id="KW-1185">Reference proteome</keyword>
<dbReference type="RefSeq" id="WP_380774790.1">
    <property type="nucleotide sequence ID" value="NZ_JBHUEO010000049.1"/>
</dbReference>
<evidence type="ECO:0000313" key="9">
    <source>
        <dbReference type="EMBL" id="MFD1707919.1"/>
    </source>
</evidence>
<feature type="transmembrane region" description="Helical" evidence="7">
    <location>
        <begin position="172"/>
        <end position="194"/>
    </location>
</feature>
<evidence type="ECO:0000256" key="6">
    <source>
        <dbReference type="ARBA" id="ARBA00023136"/>
    </source>
</evidence>
<dbReference type="PANTHER" id="PTHR33362:SF3">
    <property type="entry name" value="SIALIC ACID TRAP TRANSPORTER PERMEASE PROTEIN SIAT"/>
    <property type="match status" value="1"/>
</dbReference>
<keyword evidence="5 7" id="KW-1133">Transmembrane helix</keyword>
<reference evidence="10" key="1">
    <citation type="journal article" date="2019" name="Int. J. Syst. Evol. Microbiol.">
        <title>The Global Catalogue of Microorganisms (GCM) 10K type strain sequencing project: providing services to taxonomists for standard genome sequencing and annotation.</title>
        <authorList>
            <consortium name="The Broad Institute Genomics Platform"/>
            <consortium name="The Broad Institute Genome Sequencing Center for Infectious Disease"/>
            <person name="Wu L."/>
            <person name="Ma J."/>
        </authorList>
    </citation>
    <scope>NUCLEOTIDE SEQUENCE [LARGE SCALE GENOMIC DNA]</scope>
    <source>
        <strain evidence="10">CGMCC 1.12295</strain>
    </source>
</reference>
<feature type="transmembrane region" description="Helical" evidence="7">
    <location>
        <begin position="335"/>
        <end position="354"/>
    </location>
</feature>
<dbReference type="NCBIfam" id="TIGR00786">
    <property type="entry name" value="dctM"/>
    <property type="match status" value="1"/>
</dbReference>
<dbReference type="PANTHER" id="PTHR33362">
    <property type="entry name" value="SIALIC ACID TRAP TRANSPORTER PERMEASE PROTEIN SIAT-RELATED"/>
    <property type="match status" value="1"/>
</dbReference>
<accession>A0ABW4KKR5</accession>
<dbReference type="PIRSF" id="PIRSF006066">
    <property type="entry name" value="HI0050"/>
    <property type="match status" value="1"/>
</dbReference>
<proteinExistence type="predicted"/>
<feature type="transmembrane region" description="Helical" evidence="7">
    <location>
        <begin position="304"/>
        <end position="328"/>
    </location>
</feature>
<feature type="transmembrane region" description="Helical" evidence="7">
    <location>
        <begin position="137"/>
        <end position="160"/>
    </location>
</feature>
<evidence type="ECO:0000256" key="2">
    <source>
        <dbReference type="ARBA" id="ARBA00022475"/>
    </source>
</evidence>
<comment type="caution">
    <text evidence="9">The sequence shown here is derived from an EMBL/GenBank/DDBJ whole genome shotgun (WGS) entry which is preliminary data.</text>
</comment>
<dbReference type="Pfam" id="PF06808">
    <property type="entry name" value="DctM"/>
    <property type="match status" value="1"/>
</dbReference>
<organism evidence="9 10">
    <name type="scientific">Siminovitchia sediminis</name>
    <dbReference type="NCBI Taxonomy" id="1274353"/>
    <lineage>
        <taxon>Bacteria</taxon>
        <taxon>Bacillati</taxon>
        <taxon>Bacillota</taxon>
        <taxon>Bacilli</taxon>
        <taxon>Bacillales</taxon>
        <taxon>Bacillaceae</taxon>
        <taxon>Siminovitchia</taxon>
    </lineage>
</organism>
<keyword evidence="2" id="KW-1003">Cell membrane</keyword>
<evidence type="ECO:0000256" key="7">
    <source>
        <dbReference type="SAM" id="Phobius"/>
    </source>
</evidence>
<feature type="transmembrane region" description="Helical" evidence="7">
    <location>
        <begin position="104"/>
        <end position="125"/>
    </location>
</feature>
<evidence type="ECO:0000256" key="3">
    <source>
        <dbReference type="ARBA" id="ARBA00022519"/>
    </source>
</evidence>
<keyword evidence="4 7" id="KW-0812">Transmembrane</keyword>
<dbReference type="Proteomes" id="UP001597301">
    <property type="component" value="Unassembled WGS sequence"/>
</dbReference>